<evidence type="ECO:0000313" key="14">
    <source>
        <dbReference type="Proteomes" id="UP000219281"/>
    </source>
</evidence>
<dbReference type="GO" id="GO:0004072">
    <property type="term" value="F:aspartate kinase activity"/>
    <property type="evidence" value="ECO:0007669"/>
    <property type="project" value="UniProtKB-EC"/>
</dbReference>
<dbReference type="UniPathway" id="UPA00051">
    <property type="reaction ID" value="UER00462"/>
</dbReference>
<dbReference type="EC" id="2.7.2.4" evidence="9"/>
<dbReference type="CDD" id="cd04243">
    <property type="entry name" value="AAK_AK-HSDH-like"/>
    <property type="match status" value="1"/>
</dbReference>
<evidence type="ECO:0000256" key="10">
    <source>
        <dbReference type="RuleBase" id="RU004249"/>
    </source>
</evidence>
<dbReference type="UniPathway" id="UPA00034">
    <property type="reaction ID" value="UER00015"/>
</dbReference>
<keyword evidence="3 9" id="KW-0808">Transferase</keyword>
<dbReference type="GO" id="GO:0005829">
    <property type="term" value="C:cytosol"/>
    <property type="evidence" value="ECO:0007669"/>
    <property type="project" value="TreeGrafter"/>
</dbReference>
<accession>A0A285ZTP3</accession>
<keyword evidence="5 9" id="KW-0418">Kinase</keyword>
<dbReference type="OrthoDB" id="9799110at2"/>
<dbReference type="Gene3D" id="3.30.70.260">
    <property type="match status" value="2"/>
</dbReference>
<dbReference type="InterPro" id="IPR001048">
    <property type="entry name" value="Asp/Glu/Uridylate_kinase"/>
</dbReference>
<feature type="binding site" evidence="8">
    <location>
        <begin position="5"/>
        <end position="8"/>
    </location>
    <ligand>
        <name>ATP</name>
        <dbReference type="ChEBI" id="CHEBI:30616"/>
    </ligand>
</feature>
<gene>
    <name evidence="13" type="ORF">SAMN06297358_0967</name>
</gene>
<dbReference type="RefSeq" id="WP_097129269.1">
    <property type="nucleotide sequence ID" value="NZ_OCMT01000001.1"/>
</dbReference>
<dbReference type="CDD" id="cd04912">
    <property type="entry name" value="ACT_AKiii-LysC-EC-like_1"/>
    <property type="match status" value="1"/>
</dbReference>
<dbReference type="PROSITE" id="PS00324">
    <property type="entry name" value="ASPARTOKINASE"/>
    <property type="match status" value="1"/>
</dbReference>
<dbReference type="GO" id="GO:0009090">
    <property type="term" value="P:homoserine biosynthetic process"/>
    <property type="evidence" value="ECO:0007669"/>
    <property type="project" value="TreeGrafter"/>
</dbReference>
<dbReference type="InterPro" id="IPR005260">
    <property type="entry name" value="Asp_kin_monofn"/>
</dbReference>
<evidence type="ECO:0000256" key="7">
    <source>
        <dbReference type="ARBA" id="ARBA00047872"/>
    </source>
</evidence>
<dbReference type="PANTHER" id="PTHR21499:SF59">
    <property type="entry name" value="ASPARTOKINASE"/>
    <property type="match status" value="1"/>
</dbReference>
<dbReference type="GO" id="GO:0009088">
    <property type="term" value="P:threonine biosynthetic process"/>
    <property type="evidence" value="ECO:0007669"/>
    <property type="project" value="UniProtKB-UniPathway"/>
</dbReference>
<evidence type="ECO:0000259" key="11">
    <source>
        <dbReference type="Pfam" id="PF00696"/>
    </source>
</evidence>
<comment type="catalytic activity">
    <reaction evidence="7 9">
        <text>L-aspartate + ATP = 4-phospho-L-aspartate + ADP</text>
        <dbReference type="Rhea" id="RHEA:23776"/>
        <dbReference type="ChEBI" id="CHEBI:29991"/>
        <dbReference type="ChEBI" id="CHEBI:30616"/>
        <dbReference type="ChEBI" id="CHEBI:57535"/>
        <dbReference type="ChEBI" id="CHEBI:456216"/>
        <dbReference type="EC" id="2.7.2.4"/>
    </reaction>
</comment>
<dbReference type="Pfam" id="PF22468">
    <property type="entry name" value="ACT_9"/>
    <property type="match status" value="1"/>
</dbReference>
<protein>
    <recommendedName>
        <fullName evidence="9">Aspartokinase</fullName>
        <ecNumber evidence="9">2.7.2.4</ecNumber>
    </recommendedName>
</protein>
<dbReference type="PIRSF" id="PIRSF000726">
    <property type="entry name" value="Asp_kin"/>
    <property type="match status" value="1"/>
</dbReference>
<dbReference type="GO" id="GO:0009089">
    <property type="term" value="P:lysine biosynthetic process via diaminopimelate"/>
    <property type="evidence" value="ECO:0007669"/>
    <property type="project" value="UniProtKB-UniPathway"/>
</dbReference>
<dbReference type="InterPro" id="IPR045865">
    <property type="entry name" value="ACT-like_dom_sf"/>
</dbReference>
<comment type="pathway">
    <text evidence="10">Amino-acid biosynthesis; L-threonine biosynthesis; L-threonine from L-aspartate: step 1/5.</text>
</comment>
<dbReference type="PANTHER" id="PTHR21499">
    <property type="entry name" value="ASPARTATE KINASE"/>
    <property type="match status" value="1"/>
</dbReference>
<keyword evidence="4 8" id="KW-0547">Nucleotide-binding</keyword>
<comment type="pathway">
    <text evidence="10">Amino-acid biosynthesis; L-methionine biosynthesis via de novo pathway; L-homoserine from L-aspartate: step 1/3.</text>
</comment>
<evidence type="ECO:0000256" key="2">
    <source>
        <dbReference type="ARBA" id="ARBA00010122"/>
    </source>
</evidence>
<dbReference type="InterPro" id="IPR018042">
    <property type="entry name" value="Aspartate_kinase_CS"/>
</dbReference>
<feature type="domain" description="Aspartokinase ACT" evidence="12">
    <location>
        <begin position="380"/>
        <end position="436"/>
    </location>
</feature>
<sequence>MKILKFGGTSVGSPERMKKLLDIVNPAERQIVVLSAMSGTTNSLVEISNALLKEDKKKGIELINTLKEKYDVVVAELLPESAGGDFRAQGQEVVDYHFNFLNSLANDIFTAIEDKVVLAQGELLSTTLYHVYLKSIGVPSVLLPALDFMKIDEDNEPVIPYTTENLTPILEANPDNNLFITQGFICRNSFGEVDNLRRGGSDYTASLLGAAILAEEVQIWTDIDGMHNNDPRIVKGTKPIANLSFDEAAELAYFGAKILHPQSVFPAQKYKIPVRLLNTMEPQAFGTVISTESEKGKIKSIAAKDGITAIKIQSSRMLLAYGFLRKVFEVFERYKTPIDMITTSEVAVSLTIDFTDNLDKIVEELNSFGSVELDRNQTIVCVVGDFGAEKHGFASKVLDAIKHLPVRMISYGGSAYNISLLINTDDKVEALRSLHNRIFE</sequence>
<reference evidence="14" key="1">
    <citation type="submission" date="2017-09" db="EMBL/GenBank/DDBJ databases">
        <authorList>
            <person name="Varghese N."/>
            <person name="Submissions S."/>
        </authorList>
    </citation>
    <scope>NUCLEOTIDE SEQUENCE [LARGE SCALE GENOMIC DNA]</scope>
    <source>
        <strain evidence="14">CGMCC 1.12803</strain>
    </source>
</reference>
<dbReference type="SUPFAM" id="SSF53633">
    <property type="entry name" value="Carbamate kinase-like"/>
    <property type="match status" value="1"/>
</dbReference>
<dbReference type="Pfam" id="PF00696">
    <property type="entry name" value="AA_kinase"/>
    <property type="match status" value="1"/>
</dbReference>
<evidence type="ECO:0000256" key="6">
    <source>
        <dbReference type="ARBA" id="ARBA00022840"/>
    </source>
</evidence>
<keyword evidence="14" id="KW-1185">Reference proteome</keyword>
<evidence type="ECO:0000259" key="12">
    <source>
        <dbReference type="Pfam" id="PF22468"/>
    </source>
</evidence>
<comment type="similarity">
    <text evidence="2 9">Belongs to the aspartokinase family.</text>
</comment>
<feature type="binding site" evidence="8">
    <location>
        <position position="122"/>
    </location>
    <ligand>
        <name>substrate</name>
    </ligand>
</feature>
<evidence type="ECO:0000256" key="1">
    <source>
        <dbReference type="ARBA" id="ARBA00004766"/>
    </source>
</evidence>
<dbReference type="SUPFAM" id="SSF55021">
    <property type="entry name" value="ACT-like"/>
    <property type="match status" value="2"/>
</dbReference>
<feature type="binding site" evidence="8">
    <location>
        <begin position="221"/>
        <end position="222"/>
    </location>
    <ligand>
        <name>ATP</name>
        <dbReference type="ChEBI" id="CHEBI:30616"/>
    </ligand>
</feature>
<evidence type="ECO:0000256" key="3">
    <source>
        <dbReference type="ARBA" id="ARBA00022679"/>
    </source>
</evidence>
<dbReference type="NCBIfam" id="TIGR00657">
    <property type="entry name" value="asp_kinases"/>
    <property type="match status" value="1"/>
</dbReference>
<comment type="pathway">
    <text evidence="1 10">Amino-acid biosynthesis; L-lysine biosynthesis via DAP pathway; (S)-tetrahydrodipicolinate from L-aspartate: step 1/4.</text>
</comment>
<dbReference type="InterPro" id="IPR054352">
    <property type="entry name" value="ACT_Aspartokinase"/>
</dbReference>
<dbReference type="Proteomes" id="UP000219281">
    <property type="component" value="Unassembled WGS sequence"/>
</dbReference>
<dbReference type="InterPro" id="IPR036393">
    <property type="entry name" value="AceGlu_kinase-like_sf"/>
</dbReference>
<dbReference type="Gene3D" id="3.40.1160.10">
    <property type="entry name" value="Acetylglutamate kinase-like"/>
    <property type="match status" value="1"/>
</dbReference>
<evidence type="ECO:0000256" key="5">
    <source>
        <dbReference type="ARBA" id="ARBA00022777"/>
    </source>
</evidence>
<keyword evidence="6 8" id="KW-0067">ATP-binding</keyword>
<feature type="binding site" evidence="8">
    <location>
        <position position="232"/>
    </location>
    <ligand>
        <name>ATP</name>
        <dbReference type="ChEBI" id="CHEBI:30616"/>
    </ligand>
</feature>
<evidence type="ECO:0000256" key="9">
    <source>
        <dbReference type="RuleBase" id="RU003448"/>
    </source>
</evidence>
<evidence type="ECO:0000256" key="8">
    <source>
        <dbReference type="PIRSR" id="PIRSR000726-1"/>
    </source>
</evidence>
<dbReference type="AlphaFoldDB" id="A0A285ZTP3"/>
<dbReference type="EMBL" id="OCMT01000001">
    <property type="protein sequence ID" value="SOD13020.1"/>
    <property type="molecule type" value="Genomic_DNA"/>
</dbReference>
<keyword evidence="10" id="KW-0028">Amino-acid biosynthesis</keyword>
<evidence type="ECO:0000256" key="4">
    <source>
        <dbReference type="ARBA" id="ARBA00022741"/>
    </source>
</evidence>
<proteinExistence type="inferred from homology"/>
<organism evidence="13 14">
    <name type="scientific">Pedobacter xixiisoli</name>
    <dbReference type="NCBI Taxonomy" id="1476464"/>
    <lineage>
        <taxon>Bacteria</taxon>
        <taxon>Pseudomonadati</taxon>
        <taxon>Bacteroidota</taxon>
        <taxon>Sphingobacteriia</taxon>
        <taxon>Sphingobacteriales</taxon>
        <taxon>Sphingobacteriaceae</taxon>
        <taxon>Pedobacter</taxon>
    </lineage>
</organism>
<evidence type="ECO:0000313" key="13">
    <source>
        <dbReference type="EMBL" id="SOD13020.1"/>
    </source>
</evidence>
<feature type="domain" description="Aspartate/glutamate/uridylate kinase" evidence="11">
    <location>
        <begin position="2"/>
        <end position="278"/>
    </location>
</feature>
<dbReference type="UniPathway" id="UPA00050">
    <property type="reaction ID" value="UER00461"/>
</dbReference>
<dbReference type="InterPro" id="IPR001341">
    <property type="entry name" value="Asp_kinase"/>
</dbReference>
<feature type="binding site" evidence="8">
    <location>
        <position position="41"/>
    </location>
    <ligand>
        <name>substrate</name>
    </ligand>
</feature>
<name>A0A285ZTP3_9SPHI</name>
<dbReference type="GO" id="GO:0005524">
    <property type="term" value="F:ATP binding"/>
    <property type="evidence" value="ECO:0007669"/>
    <property type="project" value="UniProtKB-KW"/>
</dbReference>